<reference evidence="1" key="1">
    <citation type="submission" date="2015-11" db="EMBL/GenBank/DDBJ databases">
        <title>De novo transcriptome assembly of four potential Pierce s Disease insect vectors from Arizona vineyards.</title>
        <authorList>
            <person name="Tassone E.E."/>
        </authorList>
    </citation>
    <scope>NUCLEOTIDE SEQUENCE</scope>
</reference>
<accession>A0A1B6MB32</accession>
<proteinExistence type="predicted"/>
<dbReference type="PANTHER" id="PTHR33776">
    <property type="entry name" value="ENDO/EXONUCLEASE/PHOSPHATASE DOMAIN-CONTAINING PROTEIN"/>
    <property type="match status" value="1"/>
</dbReference>
<dbReference type="EMBL" id="GEBQ01006845">
    <property type="protein sequence ID" value="JAT33132.1"/>
    <property type="molecule type" value="Transcribed_RNA"/>
</dbReference>
<name>A0A1B6MB32_9HEMI</name>
<gene>
    <name evidence="1" type="ORF">g.9663</name>
</gene>
<protein>
    <recommendedName>
        <fullName evidence="2">Endonuclease/exonuclease/phosphatase domain-containing protein</fullName>
    </recommendedName>
</protein>
<dbReference type="SUPFAM" id="SSF56219">
    <property type="entry name" value="DNase I-like"/>
    <property type="match status" value="1"/>
</dbReference>
<organism evidence="1">
    <name type="scientific">Graphocephala atropunctata</name>
    <dbReference type="NCBI Taxonomy" id="36148"/>
    <lineage>
        <taxon>Eukaryota</taxon>
        <taxon>Metazoa</taxon>
        <taxon>Ecdysozoa</taxon>
        <taxon>Arthropoda</taxon>
        <taxon>Hexapoda</taxon>
        <taxon>Insecta</taxon>
        <taxon>Pterygota</taxon>
        <taxon>Neoptera</taxon>
        <taxon>Paraneoptera</taxon>
        <taxon>Hemiptera</taxon>
        <taxon>Auchenorrhyncha</taxon>
        <taxon>Membracoidea</taxon>
        <taxon>Cicadellidae</taxon>
        <taxon>Cicadellinae</taxon>
        <taxon>Cicadellini</taxon>
        <taxon>Graphocephala</taxon>
    </lineage>
</organism>
<evidence type="ECO:0008006" key="2">
    <source>
        <dbReference type="Google" id="ProtNLM"/>
    </source>
</evidence>
<dbReference type="AlphaFoldDB" id="A0A1B6MB32"/>
<dbReference type="PANTHER" id="PTHR33776:SF4">
    <property type="entry name" value="ENDONUCLEASE_EXONUCLEASE_PHOSPHATASE DOMAIN-CONTAINING PROTEIN"/>
    <property type="match status" value="1"/>
</dbReference>
<sequence length="173" mass="19945">IELLSTDKEFECCVSEISLTKFSLLLVCLYRSPKHNLTKIFLEKLDHLLDILNSRYKRIVIAGDMNINVLDDDATLKLCKHILNEHGMYYAIDFPTRITETSESSIDNFITNLNKNEIKVEGIITAISDHDGQILDISITPSKQNIMNNEILIKDFRKFDDSNIETFLKYLSK</sequence>
<feature type="non-terminal residue" evidence="1">
    <location>
        <position position="1"/>
    </location>
</feature>
<evidence type="ECO:0000313" key="1">
    <source>
        <dbReference type="EMBL" id="JAT33132.1"/>
    </source>
</evidence>
<dbReference type="InterPro" id="IPR036691">
    <property type="entry name" value="Endo/exonu/phosph_ase_sf"/>
</dbReference>
<dbReference type="Gene3D" id="3.60.10.10">
    <property type="entry name" value="Endonuclease/exonuclease/phosphatase"/>
    <property type="match status" value="1"/>
</dbReference>